<proteinExistence type="inferred from homology"/>
<keyword evidence="8" id="KW-1185">Reference proteome</keyword>
<evidence type="ECO:0000313" key="8">
    <source>
        <dbReference type="Proteomes" id="UP001154282"/>
    </source>
</evidence>
<keyword evidence="4" id="KW-0689">Ribosomal protein</keyword>
<dbReference type="EMBL" id="CAMGYJ010000006">
    <property type="protein sequence ID" value="CAI0432560.1"/>
    <property type="molecule type" value="Genomic_DNA"/>
</dbReference>
<dbReference type="InterPro" id="IPR001209">
    <property type="entry name" value="Ribosomal_uS14"/>
</dbReference>
<comment type="caution">
    <text evidence="6">The sequence shown here is derived from an EMBL/GenBank/DDBJ whole genome shotgun (WGS) entry which is preliminary data.</text>
</comment>
<feature type="non-terminal residue" evidence="6">
    <location>
        <position position="1"/>
    </location>
</feature>
<dbReference type="EMBL" id="CAMGYJ010000006">
    <property type="protein sequence ID" value="CAI0432430.1"/>
    <property type="molecule type" value="Genomic_DNA"/>
</dbReference>
<dbReference type="GO" id="GO:0015935">
    <property type="term" value="C:small ribosomal subunit"/>
    <property type="evidence" value="ECO:0007669"/>
    <property type="project" value="TreeGrafter"/>
</dbReference>
<name>A0AAV0LE11_9ROSI</name>
<keyword evidence="2" id="KW-0699">rRNA-binding</keyword>
<evidence type="ECO:0000313" key="6">
    <source>
        <dbReference type="EMBL" id="CAI0432430.1"/>
    </source>
</evidence>
<keyword evidence="5" id="KW-0687">Ribonucleoprotein</keyword>
<dbReference type="PANTHER" id="PTHR19836">
    <property type="entry name" value="30S RIBOSOMAL PROTEIN S14"/>
    <property type="match status" value="1"/>
</dbReference>
<organism evidence="6 8">
    <name type="scientific">Linum tenue</name>
    <dbReference type="NCBI Taxonomy" id="586396"/>
    <lineage>
        <taxon>Eukaryota</taxon>
        <taxon>Viridiplantae</taxon>
        <taxon>Streptophyta</taxon>
        <taxon>Embryophyta</taxon>
        <taxon>Tracheophyta</taxon>
        <taxon>Spermatophyta</taxon>
        <taxon>Magnoliopsida</taxon>
        <taxon>eudicotyledons</taxon>
        <taxon>Gunneridae</taxon>
        <taxon>Pentapetalae</taxon>
        <taxon>rosids</taxon>
        <taxon>fabids</taxon>
        <taxon>Malpighiales</taxon>
        <taxon>Linaceae</taxon>
        <taxon>Linum</taxon>
    </lineage>
</organism>
<gene>
    <name evidence="6" type="ORF">LITE_LOCUS23446</name>
    <name evidence="7" type="ORF">LITE_LOCUS23496</name>
</gene>
<dbReference type="Gene3D" id="1.10.287.1480">
    <property type="match status" value="1"/>
</dbReference>
<dbReference type="Proteomes" id="UP001154282">
    <property type="component" value="Unassembled WGS sequence"/>
</dbReference>
<dbReference type="GO" id="GO:0005737">
    <property type="term" value="C:cytoplasm"/>
    <property type="evidence" value="ECO:0007669"/>
    <property type="project" value="UniProtKB-ARBA"/>
</dbReference>
<dbReference type="GO" id="GO:0019843">
    <property type="term" value="F:rRNA binding"/>
    <property type="evidence" value="ECO:0007669"/>
    <property type="project" value="UniProtKB-KW"/>
</dbReference>
<evidence type="ECO:0000313" key="7">
    <source>
        <dbReference type="EMBL" id="CAI0432560.1"/>
    </source>
</evidence>
<dbReference type="GO" id="GO:0003735">
    <property type="term" value="F:structural constituent of ribosome"/>
    <property type="evidence" value="ECO:0007669"/>
    <property type="project" value="InterPro"/>
</dbReference>
<evidence type="ECO:0000256" key="3">
    <source>
        <dbReference type="ARBA" id="ARBA00022884"/>
    </source>
</evidence>
<evidence type="ECO:0000256" key="5">
    <source>
        <dbReference type="ARBA" id="ARBA00023274"/>
    </source>
</evidence>
<dbReference type="AlphaFoldDB" id="A0AAV0LE11"/>
<evidence type="ECO:0000256" key="4">
    <source>
        <dbReference type="ARBA" id="ARBA00022980"/>
    </source>
</evidence>
<comment type="similarity">
    <text evidence="1">Belongs to the universal ribosomal protein uS14 family.</text>
</comment>
<evidence type="ECO:0000256" key="1">
    <source>
        <dbReference type="ARBA" id="ARBA00009083"/>
    </source>
</evidence>
<evidence type="ECO:0000256" key="2">
    <source>
        <dbReference type="ARBA" id="ARBA00022730"/>
    </source>
</evidence>
<reference evidence="6" key="1">
    <citation type="submission" date="2022-08" db="EMBL/GenBank/DDBJ databases">
        <authorList>
            <person name="Gutierrez-Valencia J."/>
        </authorList>
    </citation>
    <scope>NUCLEOTIDE SEQUENCE</scope>
</reference>
<dbReference type="SUPFAM" id="SSF57716">
    <property type="entry name" value="Glucocorticoid receptor-like (DNA-binding domain)"/>
    <property type="match status" value="1"/>
</dbReference>
<dbReference type="GO" id="GO:0006412">
    <property type="term" value="P:translation"/>
    <property type="evidence" value="ECO:0007669"/>
    <property type="project" value="InterPro"/>
</dbReference>
<keyword evidence="3" id="KW-0694">RNA-binding</keyword>
<dbReference type="PANTHER" id="PTHR19836:SF19">
    <property type="entry name" value="SMALL RIBOSOMAL SUBUNIT PROTEIN US14M"/>
    <property type="match status" value="1"/>
</dbReference>
<accession>A0AAV0LE11</accession>
<protein>
    <submittedName>
        <fullName evidence="6">Uncharacterized protein</fullName>
    </submittedName>
</protein>
<sequence>QALLKLQSPLANSAPTRLHQRSFSTRRPRAIYRGFKYSGTYFVKWFTHVFCPSLEPI</sequence>